<feature type="region of interest" description="Disordered" evidence="1">
    <location>
        <begin position="280"/>
        <end position="308"/>
    </location>
</feature>
<evidence type="ECO:0008006" key="4">
    <source>
        <dbReference type="Google" id="ProtNLM"/>
    </source>
</evidence>
<dbReference type="AlphaFoldDB" id="A0A1F7I8U6"/>
<dbReference type="SMART" id="SM00710">
    <property type="entry name" value="PbH1"/>
    <property type="match status" value="6"/>
</dbReference>
<sequence>MQKAVDRAQPGDTINLLPGVYFQDVVTKRSGTPENPITISGTKDAVVKGGGKARIFEINHDFISLSGFTIDGQYGELDNKNGYRDKLIYALGKEERKGVTGLKIMSMSIKNAGGECIRLRYFAQRNEIAYNTIIRCGVSDFSFSGGGKNGEGVYIGTAPEQLKDGKNPTKDRDESNNNLIHHNTINTLGNECVDIKEGSWGNIVEYNNCTGQKDKESGGMDSRGNRNIFRFNEVYGNSGAGVRLGGDENSDGINNDVYENTIRNNASGGIKFQRSPQGKICGNKMEGNSGGDAVGSEGEDFKPVASCS</sequence>
<protein>
    <recommendedName>
        <fullName evidence="4">Right handed beta helix domain-containing protein</fullName>
    </recommendedName>
</protein>
<evidence type="ECO:0000313" key="2">
    <source>
        <dbReference type="EMBL" id="OGK39798.1"/>
    </source>
</evidence>
<dbReference type="Gene3D" id="2.160.20.10">
    <property type="entry name" value="Single-stranded right-handed beta-helix, Pectin lyase-like"/>
    <property type="match status" value="1"/>
</dbReference>
<accession>A0A1F7I8U6</accession>
<dbReference type="STRING" id="1802056.A2954_04890"/>
<dbReference type="InterPro" id="IPR011050">
    <property type="entry name" value="Pectin_lyase_fold/virulence"/>
</dbReference>
<reference evidence="2 3" key="1">
    <citation type="journal article" date="2016" name="Nat. Commun.">
        <title>Thousands of microbial genomes shed light on interconnected biogeochemical processes in an aquifer system.</title>
        <authorList>
            <person name="Anantharaman K."/>
            <person name="Brown C.T."/>
            <person name="Hug L.A."/>
            <person name="Sharon I."/>
            <person name="Castelle C.J."/>
            <person name="Probst A.J."/>
            <person name="Thomas B.C."/>
            <person name="Singh A."/>
            <person name="Wilkins M.J."/>
            <person name="Karaoz U."/>
            <person name="Brodie E.L."/>
            <person name="Williams K.H."/>
            <person name="Hubbard S.S."/>
            <person name="Banfield J.F."/>
        </authorList>
    </citation>
    <scope>NUCLEOTIDE SEQUENCE [LARGE SCALE GENOMIC DNA]</scope>
</reference>
<name>A0A1F7I8U6_9BACT</name>
<dbReference type="EMBL" id="MGAG01000037">
    <property type="protein sequence ID" value="OGK39798.1"/>
    <property type="molecule type" value="Genomic_DNA"/>
</dbReference>
<dbReference type="InterPro" id="IPR006626">
    <property type="entry name" value="PbH1"/>
</dbReference>
<dbReference type="SUPFAM" id="SSF51126">
    <property type="entry name" value="Pectin lyase-like"/>
    <property type="match status" value="1"/>
</dbReference>
<dbReference type="Proteomes" id="UP000177698">
    <property type="component" value="Unassembled WGS sequence"/>
</dbReference>
<proteinExistence type="predicted"/>
<evidence type="ECO:0000256" key="1">
    <source>
        <dbReference type="SAM" id="MobiDB-lite"/>
    </source>
</evidence>
<dbReference type="InterPro" id="IPR012334">
    <property type="entry name" value="Pectin_lyas_fold"/>
</dbReference>
<gene>
    <name evidence="2" type="ORF">A2954_04890</name>
</gene>
<organism evidence="2 3">
    <name type="scientific">Candidatus Roizmanbacteria bacterium RIFCSPLOWO2_01_FULL_37_12</name>
    <dbReference type="NCBI Taxonomy" id="1802056"/>
    <lineage>
        <taxon>Bacteria</taxon>
        <taxon>Candidatus Roizmaniibacteriota</taxon>
    </lineage>
</organism>
<feature type="compositionally biased region" description="Basic and acidic residues" evidence="1">
    <location>
        <begin position="161"/>
        <end position="175"/>
    </location>
</feature>
<comment type="caution">
    <text evidence="2">The sequence shown here is derived from an EMBL/GenBank/DDBJ whole genome shotgun (WGS) entry which is preliminary data.</text>
</comment>
<evidence type="ECO:0000313" key="3">
    <source>
        <dbReference type="Proteomes" id="UP000177698"/>
    </source>
</evidence>
<feature type="region of interest" description="Disordered" evidence="1">
    <location>
        <begin position="158"/>
        <end position="178"/>
    </location>
</feature>